<feature type="signal peptide" evidence="1">
    <location>
        <begin position="1"/>
        <end position="27"/>
    </location>
</feature>
<organism evidence="2 3">
    <name type="scientific">Nonomuraea rosea</name>
    <dbReference type="NCBI Taxonomy" id="638574"/>
    <lineage>
        <taxon>Bacteria</taxon>
        <taxon>Bacillati</taxon>
        <taxon>Actinomycetota</taxon>
        <taxon>Actinomycetes</taxon>
        <taxon>Streptosporangiales</taxon>
        <taxon>Streptosporangiaceae</taxon>
        <taxon>Nonomuraea</taxon>
    </lineage>
</organism>
<evidence type="ECO:0000313" key="3">
    <source>
        <dbReference type="Proteomes" id="UP001500630"/>
    </source>
</evidence>
<gene>
    <name evidence="2" type="ORF">GCM10022419_096360</name>
</gene>
<sequence length="106" mass="10631">MTKTLHTLAVSVVAAGVLALTPGVASAEPGPSGCSSGIGYRSAYTWAHCTGGAGYVRAIATCSSGSATKKVNGPWVWVVGAGAQSEAHCPSGYPKAVGHTYSTKKY</sequence>
<proteinExistence type="predicted"/>
<evidence type="ECO:0000256" key="1">
    <source>
        <dbReference type="SAM" id="SignalP"/>
    </source>
</evidence>
<name>A0ABP6Z5C3_9ACTN</name>
<dbReference type="RefSeq" id="WP_345572722.1">
    <property type="nucleotide sequence ID" value="NZ_BAABDQ010000032.1"/>
</dbReference>
<feature type="chain" id="PRO_5046375106" description="Secreted protein" evidence="1">
    <location>
        <begin position="28"/>
        <end position="106"/>
    </location>
</feature>
<protein>
    <recommendedName>
        <fullName evidence="4">Secreted protein</fullName>
    </recommendedName>
</protein>
<dbReference type="EMBL" id="BAABDQ010000032">
    <property type="protein sequence ID" value="GAA3597757.1"/>
    <property type="molecule type" value="Genomic_DNA"/>
</dbReference>
<evidence type="ECO:0008006" key="4">
    <source>
        <dbReference type="Google" id="ProtNLM"/>
    </source>
</evidence>
<evidence type="ECO:0000313" key="2">
    <source>
        <dbReference type="EMBL" id="GAA3597757.1"/>
    </source>
</evidence>
<accession>A0ABP6Z5C3</accession>
<comment type="caution">
    <text evidence="2">The sequence shown here is derived from an EMBL/GenBank/DDBJ whole genome shotgun (WGS) entry which is preliminary data.</text>
</comment>
<keyword evidence="1" id="KW-0732">Signal</keyword>
<keyword evidence="3" id="KW-1185">Reference proteome</keyword>
<reference evidence="3" key="1">
    <citation type="journal article" date="2019" name="Int. J. Syst. Evol. Microbiol.">
        <title>The Global Catalogue of Microorganisms (GCM) 10K type strain sequencing project: providing services to taxonomists for standard genome sequencing and annotation.</title>
        <authorList>
            <consortium name="The Broad Institute Genomics Platform"/>
            <consortium name="The Broad Institute Genome Sequencing Center for Infectious Disease"/>
            <person name="Wu L."/>
            <person name="Ma J."/>
        </authorList>
    </citation>
    <scope>NUCLEOTIDE SEQUENCE [LARGE SCALE GENOMIC DNA]</scope>
    <source>
        <strain evidence="3">JCM 17326</strain>
    </source>
</reference>
<dbReference type="Proteomes" id="UP001500630">
    <property type="component" value="Unassembled WGS sequence"/>
</dbReference>